<dbReference type="SUPFAM" id="SSF46785">
    <property type="entry name" value="Winged helix' DNA-binding domain"/>
    <property type="match status" value="1"/>
</dbReference>
<accession>Q8KKE4</accession>
<evidence type="ECO:0000313" key="8">
    <source>
        <dbReference type="Proteomes" id="UP000032274"/>
    </source>
</evidence>
<accession>A0A0D1HLQ1</accession>
<dbReference type="InterPro" id="IPR011991">
    <property type="entry name" value="ArsR-like_HTH"/>
</dbReference>
<dbReference type="InterPro" id="IPR036388">
    <property type="entry name" value="WH-like_DNA-bd_sf"/>
</dbReference>
<evidence type="ECO:0000313" key="5">
    <source>
        <dbReference type="EMBL" id="AAM26286.1"/>
    </source>
</evidence>
<dbReference type="InterPro" id="IPR036390">
    <property type="entry name" value="WH_DNA-bd_sf"/>
</dbReference>
<dbReference type="AlphaFoldDB" id="Q8KKE4"/>
<feature type="domain" description="HTH hxlR-type" evidence="4">
    <location>
        <begin position="21"/>
        <end position="117"/>
    </location>
</feature>
<evidence type="ECO:0000313" key="9">
    <source>
        <dbReference type="Proteomes" id="UP000238775"/>
    </source>
</evidence>
<dbReference type="RefSeq" id="WP_000238681.1">
    <property type="nucleotide sequence ID" value="NZ_BAABRE010000006.1"/>
</dbReference>
<evidence type="ECO:0000313" key="7">
    <source>
        <dbReference type="EMBL" id="PPJ68585.1"/>
    </source>
</evidence>
<dbReference type="Proteomes" id="UP000032274">
    <property type="component" value="Unassembled WGS sequence"/>
</dbReference>
<proteinExistence type="predicted"/>
<sequence>MVKICNDGFDENFIEEHRNLYSIAYTQNVLSGRYKNLIIWYLKTEGKRFGEIKKFFANISQGSLTKQLKELESDGILNREVYAEVPPKVIYSLTDKGKDILPLIDLMEKYGRMYGDK</sequence>
<dbReference type="CDD" id="cd00090">
    <property type="entry name" value="HTH_ARSR"/>
    <property type="match status" value="1"/>
</dbReference>
<protein>
    <submittedName>
        <fullName evidence="6 7">Transcriptional regulator</fullName>
    </submittedName>
</protein>
<dbReference type="Gene3D" id="1.10.10.10">
    <property type="entry name" value="Winged helix-like DNA-binding domain superfamily/Winged helix DNA-binding domain"/>
    <property type="match status" value="1"/>
</dbReference>
<dbReference type="PROSITE" id="PS51118">
    <property type="entry name" value="HTH_HXLR"/>
    <property type="match status" value="1"/>
</dbReference>
<reference evidence="7 9" key="3">
    <citation type="submission" date="2017-11" db="EMBL/GenBank/DDBJ databases">
        <authorList>
            <person name="Founou R.C."/>
            <person name="Founou L."/>
            <person name="Allam M."/>
            <person name="Ismail A."/>
            <person name="Essack S.Y."/>
        </authorList>
    </citation>
    <scope>NUCLEOTIDE SEQUENCE [LARGE SCALE GENOMIC DNA]</scope>
    <source>
        <strain evidence="7 9">G703N2B1</strain>
    </source>
</reference>
<dbReference type="InterPro" id="IPR002577">
    <property type="entry name" value="HTH_HxlR"/>
</dbReference>
<gene>
    <name evidence="7" type="ORF">CV021_17170</name>
    <name evidence="6" type="ORF">QU38_07030</name>
</gene>
<dbReference type="EMBL" id="PGWZ01000695">
    <property type="protein sequence ID" value="PPJ68585.1"/>
    <property type="molecule type" value="Genomic_DNA"/>
</dbReference>
<reference evidence="5" key="1">
    <citation type="journal article" date="2002" name="Mol. Microbiol.">
        <title>Identification and characterization of genes encoding sex pheromone cAM373 activity in Enterococcus faecalis and Staphylococcus aureus.</title>
        <authorList>
            <person name="Flannagan S.E."/>
            <person name="Clewell D.B."/>
        </authorList>
    </citation>
    <scope>NUCLEOTIDE SEQUENCE</scope>
    <source>
        <strain evidence="5">879R4S</strain>
    </source>
</reference>
<evidence type="ECO:0000256" key="3">
    <source>
        <dbReference type="ARBA" id="ARBA00023163"/>
    </source>
</evidence>
<evidence type="ECO:0000256" key="2">
    <source>
        <dbReference type="ARBA" id="ARBA00023125"/>
    </source>
</evidence>
<dbReference type="PANTHER" id="PTHR33204:SF29">
    <property type="entry name" value="TRANSCRIPTIONAL REGULATOR"/>
    <property type="match status" value="1"/>
</dbReference>
<name>Q8KKE4_STAAU</name>
<keyword evidence="1" id="KW-0805">Transcription regulation</keyword>
<evidence type="ECO:0000259" key="4">
    <source>
        <dbReference type="PROSITE" id="PS51118"/>
    </source>
</evidence>
<dbReference type="PATRIC" id="fig|1280.3371.peg.1954"/>
<keyword evidence="3" id="KW-0804">Transcription</keyword>
<evidence type="ECO:0000256" key="1">
    <source>
        <dbReference type="ARBA" id="ARBA00023015"/>
    </source>
</evidence>
<reference evidence="6 8" key="2">
    <citation type="submission" date="2015-01" db="EMBL/GenBank/DDBJ databases">
        <title>Characterization of Swiss Staphylococcus aureus strains involved in food poisoning.</title>
        <authorList>
            <person name="Crovadore J."/>
            <person name="Chablais R."/>
            <person name="Tonacini J."/>
            <person name="Schnyder B."/>
            <person name="Lefort F."/>
        </authorList>
    </citation>
    <scope>NUCLEOTIDE SEQUENCE [LARGE SCALE GENOMIC DNA]</scope>
    <source>
        <strain evidence="6 8">SA-120</strain>
    </source>
</reference>
<dbReference type="Pfam" id="PF01638">
    <property type="entry name" value="HxlR"/>
    <property type="match status" value="1"/>
</dbReference>
<keyword evidence="2" id="KW-0238">DNA-binding</keyword>
<organism evidence="5">
    <name type="scientific">Staphylococcus aureus</name>
    <dbReference type="NCBI Taxonomy" id="1280"/>
    <lineage>
        <taxon>Bacteria</taxon>
        <taxon>Bacillati</taxon>
        <taxon>Bacillota</taxon>
        <taxon>Bacilli</taxon>
        <taxon>Bacillales</taxon>
        <taxon>Staphylococcaceae</taxon>
        <taxon>Staphylococcus</taxon>
    </lineage>
</organism>
<dbReference type="EMBL" id="AF435443">
    <property type="protein sequence ID" value="AAM26286.1"/>
    <property type="molecule type" value="Genomic_DNA"/>
</dbReference>
<dbReference type="PANTHER" id="PTHR33204">
    <property type="entry name" value="TRANSCRIPTIONAL REGULATOR, MARR FAMILY"/>
    <property type="match status" value="1"/>
</dbReference>
<dbReference type="Proteomes" id="UP000238775">
    <property type="component" value="Unassembled WGS sequence"/>
</dbReference>
<dbReference type="EMBL" id="JXIG01000625">
    <property type="protein sequence ID" value="KIT97122.1"/>
    <property type="molecule type" value="Genomic_DNA"/>
</dbReference>
<dbReference type="GO" id="GO:0003677">
    <property type="term" value="F:DNA binding"/>
    <property type="evidence" value="ECO:0007669"/>
    <property type="project" value="UniProtKB-KW"/>
</dbReference>
<evidence type="ECO:0000313" key="6">
    <source>
        <dbReference type="EMBL" id="KIT97122.1"/>
    </source>
</evidence>